<dbReference type="AlphaFoldDB" id="W9YQ58"/>
<evidence type="ECO:0000313" key="1">
    <source>
        <dbReference type="EMBL" id="EXJ84379.1"/>
    </source>
</evidence>
<sequence>MQRPGLPCLGFATSWPSHSGGCWKLDIHYPLLGRNGSSNWCLQRNRGSLEDIEPCAISAKCDRQAEHRCCSRRGCCRGSAIGGNYRSFSVLLCASKEKEESKMCFKQHSSASNTVVRTQRLLSSTSHNRLDPVA</sequence>
<dbReference type="HOGENOM" id="CLU_1895937_0_0_1"/>
<reference evidence="1 2" key="1">
    <citation type="submission" date="2013-03" db="EMBL/GenBank/DDBJ databases">
        <title>The Genome Sequence of Capronia epimyces CBS 606.96.</title>
        <authorList>
            <consortium name="The Broad Institute Genomics Platform"/>
            <person name="Cuomo C."/>
            <person name="de Hoog S."/>
            <person name="Gorbushina A."/>
            <person name="Walker B."/>
            <person name="Young S.K."/>
            <person name="Zeng Q."/>
            <person name="Gargeya S."/>
            <person name="Fitzgerald M."/>
            <person name="Haas B."/>
            <person name="Abouelleil A."/>
            <person name="Allen A.W."/>
            <person name="Alvarado L."/>
            <person name="Arachchi H.M."/>
            <person name="Berlin A.M."/>
            <person name="Chapman S.B."/>
            <person name="Gainer-Dewar J."/>
            <person name="Goldberg J."/>
            <person name="Griggs A."/>
            <person name="Gujja S."/>
            <person name="Hansen M."/>
            <person name="Howarth C."/>
            <person name="Imamovic A."/>
            <person name="Ireland A."/>
            <person name="Larimer J."/>
            <person name="McCowan C."/>
            <person name="Murphy C."/>
            <person name="Pearson M."/>
            <person name="Poon T.W."/>
            <person name="Priest M."/>
            <person name="Roberts A."/>
            <person name="Saif S."/>
            <person name="Shea T."/>
            <person name="Sisk P."/>
            <person name="Sykes S."/>
            <person name="Wortman J."/>
            <person name="Nusbaum C."/>
            <person name="Birren B."/>
        </authorList>
    </citation>
    <scope>NUCLEOTIDE SEQUENCE [LARGE SCALE GENOMIC DNA]</scope>
    <source>
        <strain evidence="1 2">CBS 606.96</strain>
    </source>
</reference>
<keyword evidence="2" id="KW-1185">Reference proteome</keyword>
<evidence type="ECO:0000313" key="2">
    <source>
        <dbReference type="Proteomes" id="UP000019478"/>
    </source>
</evidence>
<comment type="caution">
    <text evidence="1">The sequence shown here is derived from an EMBL/GenBank/DDBJ whole genome shotgun (WGS) entry which is preliminary data.</text>
</comment>
<dbReference type="GeneID" id="19169164"/>
<accession>W9YQ58</accession>
<proteinExistence type="predicted"/>
<gene>
    <name evidence="1" type="ORF">A1O3_05046</name>
</gene>
<protein>
    <submittedName>
        <fullName evidence="1">Uncharacterized protein</fullName>
    </submittedName>
</protein>
<dbReference type="EMBL" id="AMGY01000004">
    <property type="protein sequence ID" value="EXJ84379.1"/>
    <property type="molecule type" value="Genomic_DNA"/>
</dbReference>
<name>W9YQ58_9EURO</name>
<dbReference type="Proteomes" id="UP000019478">
    <property type="component" value="Unassembled WGS sequence"/>
</dbReference>
<organism evidence="1 2">
    <name type="scientific">Capronia epimyces CBS 606.96</name>
    <dbReference type="NCBI Taxonomy" id="1182542"/>
    <lineage>
        <taxon>Eukaryota</taxon>
        <taxon>Fungi</taxon>
        <taxon>Dikarya</taxon>
        <taxon>Ascomycota</taxon>
        <taxon>Pezizomycotina</taxon>
        <taxon>Eurotiomycetes</taxon>
        <taxon>Chaetothyriomycetidae</taxon>
        <taxon>Chaetothyriales</taxon>
        <taxon>Herpotrichiellaceae</taxon>
        <taxon>Capronia</taxon>
    </lineage>
</organism>
<dbReference type="RefSeq" id="XP_007733364.1">
    <property type="nucleotide sequence ID" value="XM_007735174.1"/>
</dbReference>